<feature type="compositionally biased region" description="Basic and acidic residues" evidence="2">
    <location>
        <begin position="84"/>
        <end position="98"/>
    </location>
</feature>
<dbReference type="SMART" id="SM00487">
    <property type="entry name" value="DEXDc"/>
    <property type="match status" value="1"/>
</dbReference>
<name>A0A6C0BBB6_9ZZZZ</name>
<dbReference type="GO" id="GO:0005524">
    <property type="term" value="F:ATP binding"/>
    <property type="evidence" value="ECO:0007669"/>
    <property type="project" value="InterPro"/>
</dbReference>
<feature type="compositionally biased region" description="Basic residues" evidence="2">
    <location>
        <begin position="147"/>
        <end position="158"/>
    </location>
</feature>
<dbReference type="Gene3D" id="3.40.50.300">
    <property type="entry name" value="P-loop containing nucleotide triphosphate hydrolases"/>
    <property type="match status" value="2"/>
</dbReference>
<dbReference type="PANTHER" id="PTHR45629:SF7">
    <property type="entry name" value="DNA EXCISION REPAIR PROTEIN ERCC-6-RELATED"/>
    <property type="match status" value="1"/>
</dbReference>
<evidence type="ECO:0000256" key="2">
    <source>
        <dbReference type="SAM" id="MobiDB-lite"/>
    </source>
</evidence>
<feature type="domain" description="Helicase C-terminal" evidence="4">
    <location>
        <begin position="866"/>
        <end position="1013"/>
    </location>
</feature>
<dbReference type="SUPFAM" id="SSF52540">
    <property type="entry name" value="P-loop containing nucleoside triphosphate hydrolases"/>
    <property type="match status" value="2"/>
</dbReference>
<dbReference type="Pfam" id="PF00271">
    <property type="entry name" value="Helicase_C"/>
    <property type="match status" value="1"/>
</dbReference>
<sequence>MNPLEKIKEQLRLKPTASLKQEVKVSIPVPTLPEKVSIQNVQFKDEQDPNYPIAELLKQLSERNVRKVVTKQTVELSKPLSAKVGKEAEAKKPDDKPAKKAKKISKKALLVLQEEGVSILPEAEAEDEEKEEAKEEAKEEVTEKKAPAKKKASRKTTKQPKGISTLDPIEWISIDEKAVATRLPKKKQNVIYKVSSYYMNNREIFINFINSLFEPYRDQVLDDSAEVTCDTIGSVTEEFSLLTHQKIVRDYLNLYTPYRGLLLYHGLGSGKTCTSIAIAEGMKSSQKIIVMTPASLRRNYIEELKKCGDALYKKQQFWQWIDDVEAIETLSSALSLPMEFIRKKGGAWLVDVSKPSNYDELETAEKTSLDEQLDEMIMSKYKFINYNGLRREKLREMTSNFENNIFDNAVIVIDEAHNFISRIVNKIGKEKEVSVNEKTGKRERLPFSLSIILYEMLLSAQNARIVLLTGTPIINYPNEIGILYNILRGYIKTWEIPLDVKTGKPTNKESLKQMFSREKNMDFMDYSASSKKLIFTRNPFGFESRDNKDGAYEGVTNKDLQKVDKATGEKVVYQRGQISDEDFERRVIQTLHKNEIEVIPQGISVRLFKALPDKFDDFLNLFINGENGTLKNVEMFKHRIMGLTSYFRSAQEKLLPRYEKIADFHVVKIAMSDYQFGVYEAARQQERKQETQTKKKKGKVDENGIYQEPSSTYRIFSRLFCNFVMPKPPGRPMPREDTEEGSHLDELYKEVLKETEKVEPVDLEGDDSGEVEGDIILDKLGDATYEMRIKRAIDYVKEHSSEYLSPAGLETYSPKYLHILENIQDPEHIGLHLVYSQFRTLEGIGIFTMVLEQNGFTRFKIKKNSSGEWELDIAEEDLGKPTFALYTGTETAEEKEVIRNIFNGDWPKSTPLTERLKLIAENNNMGEIIKVLMITASGSEGINLRNTRYVHIMEPYWHPARIEQVVGRARRICSHKNLPEELQTVEVYLYLMTFTKEQILSDASIELKRKDLSKKAYPSYSSKDKDKLVQIPFTSDEALFEISTIKDEVSQKLITAMKEASIDCAIYSREGSKEQLHCLQFGQPNSNTFSYQPSYKSDQPDTTATINKKSIEWSGKEVQLKGKTYIYRKMSAILGNIYDLDSYKQALQVPGVEPVLIGTLEKLLNGNMQFKKI</sequence>
<dbReference type="InterPro" id="IPR001650">
    <property type="entry name" value="Helicase_C-like"/>
</dbReference>
<dbReference type="GO" id="GO:0016787">
    <property type="term" value="F:hydrolase activity"/>
    <property type="evidence" value="ECO:0007669"/>
    <property type="project" value="UniProtKB-KW"/>
</dbReference>
<reference evidence="5" key="1">
    <citation type="journal article" date="2020" name="Nature">
        <title>Giant virus diversity and host interactions through global metagenomics.</title>
        <authorList>
            <person name="Schulz F."/>
            <person name="Roux S."/>
            <person name="Paez-Espino D."/>
            <person name="Jungbluth S."/>
            <person name="Walsh D.A."/>
            <person name="Denef V.J."/>
            <person name="McMahon K.D."/>
            <person name="Konstantinidis K.T."/>
            <person name="Eloe-Fadrosh E.A."/>
            <person name="Kyrpides N.C."/>
            <person name="Woyke T."/>
        </authorList>
    </citation>
    <scope>NUCLEOTIDE SEQUENCE</scope>
    <source>
        <strain evidence="5">GVMAG-M-3300010158-59</strain>
    </source>
</reference>
<evidence type="ECO:0000256" key="1">
    <source>
        <dbReference type="ARBA" id="ARBA00022801"/>
    </source>
</evidence>
<evidence type="ECO:0008006" key="6">
    <source>
        <dbReference type="Google" id="ProtNLM"/>
    </source>
</evidence>
<evidence type="ECO:0000259" key="3">
    <source>
        <dbReference type="PROSITE" id="PS51192"/>
    </source>
</evidence>
<dbReference type="GO" id="GO:0003677">
    <property type="term" value="F:DNA binding"/>
    <property type="evidence" value="ECO:0007669"/>
    <property type="project" value="InterPro"/>
</dbReference>
<feature type="region of interest" description="Disordered" evidence="2">
    <location>
        <begin position="79"/>
        <end position="101"/>
    </location>
</feature>
<evidence type="ECO:0000259" key="4">
    <source>
        <dbReference type="PROSITE" id="PS51194"/>
    </source>
</evidence>
<dbReference type="InterPro" id="IPR002464">
    <property type="entry name" value="DNA/RNA_helicase_DEAH_CS"/>
</dbReference>
<feature type="region of interest" description="Disordered" evidence="2">
    <location>
        <begin position="121"/>
        <end position="161"/>
    </location>
</feature>
<dbReference type="EMBL" id="MN739103">
    <property type="protein sequence ID" value="QHS88869.1"/>
    <property type="molecule type" value="Genomic_DNA"/>
</dbReference>
<accession>A0A6C0BBB6</accession>
<proteinExistence type="predicted"/>
<dbReference type="Pfam" id="PF04851">
    <property type="entry name" value="ResIII"/>
    <property type="match status" value="1"/>
</dbReference>
<dbReference type="PANTHER" id="PTHR45629">
    <property type="entry name" value="SNF2/RAD54 FAMILY MEMBER"/>
    <property type="match status" value="1"/>
</dbReference>
<dbReference type="PROSITE" id="PS51194">
    <property type="entry name" value="HELICASE_CTER"/>
    <property type="match status" value="1"/>
</dbReference>
<protein>
    <recommendedName>
        <fullName evidence="6">Helicase ATP-binding domain-containing protein</fullName>
    </recommendedName>
</protein>
<dbReference type="InterPro" id="IPR014001">
    <property type="entry name" value="Helicase_ATP-bd"/>
</dbReference>
<dbReference type="PROSITE" id="PS00690">
    <property type="entry name" value="DEAH_ATP_HELICASE"/>
    <property type="match status" value="1"/>
</dbReference>
<feature type="domain" description="Helicase ATP-binding" evidence="3">
    <location>
        <begin position="252"/>
        <end position="490"/>
    </location>
</feature>
<dbReference type="AlphaFoldDB" id="A0A6C0BBB6"/>
<feature type="compositionally biased region" description="Basic and acidic residues" evidence="2">
    <location>
        <begin position="131"/>
        <end position="146"/>
    </location>
</feature>
<dbReference type="InterPro" id="IPR050496">
    <property type="entry name" value="SNF2_RAD54_helicase_repair"/>
</dbReference>
<dbReference type="InterPro" id="IPR006935">
    <property type="entry name" value="Helicase/UvrB_N"/>
</dbReference>
<dbReference type="InterPro" id="IPR027417">
    <property type="entry name" value="P-loop_NTPase"/>
</dbReference>
<organism evidence="5">
    <name type="scientific">viral metagenome</name>
    <dbReference type="NCBI Taxonomy" id="1070528"/>
    <lineage>
        <taxon>unclassified sequences</taxon>
        <taxon>metagenomes</taxon>
        <taxon>organismal metagenomes</taxon>
    </lineage>
</organism>
<keyword evidence="1" id="KW-0378">Hydrolase</keyword>
<evidence type="ECO:0000313" key="5">
    <source>
        <dbReference type="EMBL" id="QHS88869.1"/>
    </source>
</evidence>
<dbReference type="SMART" id="SM00490">
    <property type="entry name" value="HELICc"/>
    <property type="match status" value="1"/>
</dbReference>
<dbReference type="PROSITE" id="PS51192">
    <property type="entry name" value="HELICASE_ATP_BIND_1"/>
    <property type="match status" value="1"/>
</dbReference>